<proteinExistence type="predicted"/>
<organism evidence="1 2">
    <name type="scientific">Heterodera trifolii</name>
    <dbReference type="NCBI Taxonomy" id="157864"/>
    <lineage>
        <taxon>Eukaryota</taxon>
        <taxon>Metazoa</taxon>
        <taxon>Ecdysozoa</taxon>
        <taxon>Nematoda</taxon>
        <taxon>Chromadorea</taxon>
        <taxon>Rhabditida</taxon>
        <taxon>Tylenchina</taxon>
        <taxon>Tylenchomorpha</taxon>
        <taxon>Tylenchoidea</taxon>
        <taxon>Heteroderidae</taxon>
        <taxon>Heteroderinae</taxon>
        <taxon>Heterodera</taxon>
    </lineage>
</organism>
<dbReference type="Proteomes" id="UP001620626">
    <property type="component" value="Unassembled WGS sequence"/>
</dbReference>
<protein>
    <submittedName>
        <fullName evidence="1">Uncharacterized protein</fullName>
    </submittedName>
</protein>
<reference evidence="1 2" key="1">
    <citation type="submission" date="2024-10" db="EMBL/GenBank/DDBJ databases">
        <authorList>
            <person name="Kim D."/>
        </authorList>
    </citation>
    <scope>NUCLEOTIDE SEQUENCE [LARGE SCALE GENOMIC DNA]</scope>
    <source>
        <strain evidence="1">BH-2024</strain>
    </source>
</reference>
<keyword evidence="2" id="KW-1185">Reference proteome</keyword>
<evidence type="ECO:0000313" key="1">
    <source>
        <dbReference type="EMBL" id="KAL3100157.1"/>
    </source>
</evidence>
<evidence type="ECO:0000313" key="2">
    <source>
        <dbReference type="Proteomes" id="UP001620626"/>
    </source>
</evidence>
<dbReference type="AlphaFoldDB" id="A0ABD2KB43"/>
<accession>A0ABD2KB43</accession>
<gene>
    <name evidence="1" type="ORF">niasHT_029887</name>
</gene>
<name>A0ABD2KB43_9BILA</name>
<dbReference type="EMBL" id="JBICBT010000799">
    <property type="protein sequence ID" value="KAL3100157.1"/>
    <property type="molecule type" value="Genomic_DNA"/>
</dbReference>
<comment type="caution">
    <text evidence="1">The sequence shown here is derived from an EMBL/GenBank/DDBJ whole genome shotgun (WGS) entry which is preliminary data.</text>
</comment>
<sequence>MVRRFRLVVVSHHRFSKECRPLCTARVSRERRAVQQQQKMYNRRRTIRFPFPTPRGRNPQNKCAFIHSPDENKCFSAWSVDLPPPLVAFAAFPPLLRPFVLPFLCWAVNVCFSRRSVNNGWSFANLCSLSSSSSAAYSSTQWADHSFHFCDAFNWPAILKSTPNHF</sequence>